<evidence type="ECO:0000313" key="1">
    <source>
        <dbReference type="EMBL" id="MCF0041562.1"/>
    </source>
</evidence>
<dbReference type="NCBIfam" id="NF047698">
    <property type="entry name" value="PP_RS20740_fam"/>
    <property type="match status" value="1"/>
</dbReference>
<dbReference type="RefSeq" id="WP_234614372.1">
    <property type="nucleotide sequence ID" value="NZ_CP098806.1"/>
</dbReference>
<dbReference type="InterPro" id="IPR058085">
    <property type="entry name" value="PP_RS20740-like"/>
</dbReference>
<evidence type="ECO:0000313" key="2">
    <source>
        <dbReference type="Proteomes" id="UP001139700"/>
    </source>
</evidence>
<sequence length="393" mass="44933">MTDPSEPLSSISDDLTDGIIGNTIYDFDTPKKKEFLPWHRPRKQYVREKQWEYLITDLVTETPPRTGTINYLGLPGDDLFDLRHFHDKICIPKNLKLKFLGFNKGMKPGAEHNTQLEISLDEVNRLSHIHDGSDLLPDDLTAIALEKSVAWMKSENMGPFDVINIDLCDGFAKQPANEFKQTHYNTLYRLMYLQAKRQDPWLLMLTTRTNTECVDANVFETLKQVYRDNLADCEDFLNASNECFTVSDEDSFLDYCSESTGFTNVFLTSLCKWILTTGLRQNPPTKVEVKNVLGYTVAKEADSPDLMSIAIKITPTYVAMPDPIGLANQEFNQPSECLFASRILKRVHRKRDVDEILAGDEQVMNTMIENTSTLLDQARYDTSDYAIWVQNVL</sequence>
<proteinExistence type="predicted"/>
<reference evidence="1" key="1">
    <citation type="submission" date="2021-12" db="EMBL/GenBank/DDBJ databases">
        <title>Novel species in genus Dyadobacter.</title>
        <authorList>
            <person name="Ma C."/>
        </authorList>
    </citation>
    <scope>NUCLEOTIDE SEQUENCE</scope>
    <source>
        <strain evidence="1">CY399</strain>
    </source>
</reference>
<protein>
    <submittedName>
        <fullName evidence="1">Uncharacterized protein</fullName>
    </submittedName>
</protein>
<accession>A0A9X1PE35</accession>
<organism evidence="1 2">
    <name type="scientific">Dyadobacter fanqingshengii</name>
    <dbReference type="NCBI Taxonomy" id="2906443"/>
    <lineage>
        <taxon>Bacteria</taxon>
        <taxon>Pseudomonadati</taxon>
        <taxon>Bacteroidota</taxon>
        <taxon>Cytophagia</taxon>
        <taxon>Cytophagales</taxon>
        <taxon>Spirosomataceae</taxon>
        <taxon>Dyadobacter</taxon>
    </lineage>
</organism>
<dbReference type="Proteomes" id="UP001139700">
    <property type="component" value="Unassembled WGS sequence"/>
</dbReference>
<name>A0A9X1PE35_9BACT</name>
<dbReference type="EMBL" id="JAJTTA010000002">
    <property type="protein sequence ID" value="MCF0041562.1"/>
    <property type="molecule type" value="Genomic_DNA"/>
</dbReference>
<keyword evidence="2" id="KW-1185">Reference proteome</keyword>
<dbReference type="AlphaFoldDB" id="A0A9X1PE35"/>
<comment type="caution">
    <text evidence="1">The sequence shown here is derived from an EMBL/GenBank/DDBJ whole genome shotgun (WGS) entry which is preliminary data.</text>
</comment>
<gene>
    <name evidence="1" type="ORF">LXM24_15760</name>
</gene>